<dbReference type="Proteomes" id="UP000681035">
    <property type="component" value="Chromosome"/>
</dbReference>
<protein>
    <submittedName>
        <fullName evidence="1">Uncharacterized protein</fullName>
    </submittedName>
</protein>
<dbReference type="RefSeq" id="WP_213541546.1">
    <property type="nucleotide sequence ID" value="NZ_AP023418.1"/>
</dbReference>
<sequence>MKSEFEVYMETGILGGYIPERAIGYRDDNTITPIYRDTSYHETERGMELRREMIVGGRKFFVRSIFSTAEKAKTPTEQMLQIIDSDLGKGSI</sequence>
<reference evidence="1" key="1">
    <citation type="submission" date="2020-09" db="EMBL/GenBank/DDBJ databases">
        <title>New species isolated from human feces.</title>
        <authorList>
            <person name="Kitahara M."/>
            <person name="Shigeno Y."/>
            <person name="Shime M."/>
            <person name="Matsumoto Y."/>
            <person name="Nakamura S."/>
            <person name="Motooka D."/>
            <person name="Fukuoka S."/>
            <person name="Nishikawa H."/>
            <person name="Benno Y."/>
        </authorList>
    </citation>
    <scope>NUCLEOTIDE SEQUENCE</scope>
    <source>
        <strain evidence="1">MM50</strain>
    </source>
</reference>
<dbReference type="KEGG" id="vcop:MM50RIKEN_03910"/>
<dbReference type="EMBL" id="AP023418">
    <property type="protein sequence ID" value="BCK80628.1"/>
    <property type="molecule type" value="Genomic_DNA"/>
</dbReference>
<name>A0A810PWS6_9FIRM</name>
<keyword evidence="2" id="KW-1185">Reference proteome</keyword>
<evidence type="ECO:0000313" key="2">
    <source>
        <dbReference type="Proteomes" id="UP000681035"/>
    </source>
</evidence>
<organism evidence="1 2">
    <name type="scientific">Vescimonas coprocola</name>
    <dbReference type="NCBI Taxonomy" id="2714355"/>
    <lineage>
        <taxon>Bacteria</taxon>
        <taxon>Bacillati</taxon>
        <taxon>Bacillota</taxon>
        <taxon>Clostridia</taxon>
        <taxon>Eubacteriales</taxon>
        <taxon>Oscillospiraceae</taxon>
        <taxon>Vescimonas</taxon>
    </lineage>
</organism>
<proteinExistence type="predicted"/>
<evidence type="ECO:0000313" key="1">
    <source>
        <dbReference type="EMBL" id="BCK80628.1"/>
    </source>
</evidence>
<dbReference type="AlphaFoldDB" id="A0A810PWS6"/>
<gene>
    <name evidence="1" type="ORF">MM50RIKEN_03910</name>
</gene>
<accession>A0A810PWS6</accession>